<dbReference type="Gene3D" id="2.60.40.1120">
    <property type="entry name" value="Carboxypeptidase-like, regulatory domain"/>
    <property type="match status" value="1"/>
</dbReference>
<sequence>MRKITLLLSMLVLSVLAFAQRTVSGTVRDEKGEPIPFATITEVGKNNATKADANGAFTIRAADGTRLRITATGHQEQTVTVNGNQVAATLNSTDAQLSEVVVTALGIRRRSDVLSNSQQGIKGENLTSTRITDVNQALAGKISNVQVRTQSAAKLGSQSAIRIRGANSVSGISNDPLYVVDGTPIDDINFINMDDVEDLQVLKGPGATALYGVRAANGAILITTKKAGRNTSNISVTSTYSFDKVGLLPKYQNEYSGGTAGAGWQTYTWQPGDPAEWKALDGKRYHTYFDDASWGPKIDGSEYIPWYAWYPGTKYSFKTANLTPQPDNVRNFYNTGQNTLNNVAFSKGGSDYSVRLSYTNQYQTGLIPSSRLNRNFLSAQSSYDINKHFTATVDFNYVNQKVDGEFSDTYGNNASGSFNSWFHRDLDMNILRELKDLRTPTGAIPGWNLEDGTPGRPDAKYFYAGTAYWTNPFTYYDLISAVNTQDRLYGSAGLTYKLDNHFKITGTARRNQRNTHYESKLPYIFEFSTEDMSSPLAINANTGGRPVTATYRTYDVRQVESNYEFLGSYNNRFGELTLDANVGGNIRQNDYSSLDNGTKGGLVVRDFFNLANSKVTPFYFATSRTKKIVRSLYGSVDLNWNNIFIVNGTLRNDWSSALPEVSNSYLYPSIGASFIFTKYVDKALPFLSFGKIRGTWAEAGSDLDPYNTTLLYGVGSNQWNGNITMTTPDRAIDSNLVNQLTKSFEFGLDLRFLKNRIGLSATYYNENVTNSLVTVTTPSVSGFSSKLINAGKLNRKGVEVTIDGYPVRNNTFSWNIALNLAKNTSKVVELYPNLTSFYLGGSDYSSSTGSAGYAPGVWSIVGQEWGQIRGRGIKKNADGVNVLNANGTYAYTDNVNFGSILPDYTGGLVNTLSYKGFNLNFAIDFTKGGKYFSLSDFWGGFSGLYDYTAGLNDRGKPVRDPVAQGGGVHVKGVSAADLKTPVDMYIDAIDYYDVNGANKINETHIFDLTYVKLREVNLGYTVPLNKVGRIGNTIKNLNVSVFARNPWLIYTANKNFDPSELTGNYGESGQLPPSRSFGVTLKFGL</sequence>
<dbReference type="InterPro" id="IPR008969">
    <property type="entry name" value="CarboxyPept-like_regulatory"/>
</dbReference>
<evidence type="ECO:0000256" key="4">
    <source>
        <dbReference type="ARBA" id="ARBA00022692"/>
    </source>
</evidence>
<evidence type="ECO:0000256" key="5">
    <source>
        <dbReference type="ARBA" id="ARBA00023136"/>
    </source>
</evidence>
<dbReference type="InterPro" id="IPR012910">
    <property type="entry name" value="Plug_dom"/>
</dbReference>
<dbReference type="GO" id="GO:0009279">
    <property type="term" value="C:cell outer membrane"/>
    <property type="evidence" value="ECO:0007669"/>
    <property type="project" value="UniProtKB-SubCell"/>
</dbReference>
<dbReference type="RefSeq" id="WP_146788461.1">
    <property type="nucleotide sequence ID" value="NZ_BAABIO010000003.1"/>
</dbReference>
<evidence type="ECO:0000256" key="1">
    <source>
        <dbReference type="ARBA" id="ARBA00004571"/>
    </source>
</evidence>
<keyword evidence="8" id="KW-0732">Signal</keyword>
<dbReference type="SUPFAM" id="SSF56935">
    <property type="entry name" value="Porins"/>
    <property type="match status" value="1"/>
</dbReference>
<comment type="similarity">
    <text evidence="7">Belongs to the TonB-dependent receptor family.</text>
</comment>
<keyword evidence="4 7" id="KW-0812">Transmembrane</keyword>
<feature type="signal peptide" evidence="8">
    <location>
        <begin position="1"/>
        <end position="19"/>
    </location>
</feature>
<reference evidence="10 11" key="1">
    <citation type="journal article" date="2015" name="Int. J. Syst. Evol. Microbiol.">
        <title>Flavisolibacter ginsenosidimutans sp. nov., with ginsenoside-converting activity isolated from soil used for cultivating ginseng.</title>
        <authorList>
            <person name="Zhao Y."/>
            <person name="Liu Q."/>
            <person name="Kang M.S."/>
            <person name="Jin F."/>
            <person name="Yu H."/>
            <person name="Im W.T."/>
        </authorList>
    </citation>
    <scope>NUCLEOTIDE SEQUENCE [LARGE SCALE GENOMIC DNA]</scope>
    <source>
        <strain evidence="10 11">Gsoil 636</strain>
    </source>
</reference>
<evidence type="ECO:0000313" key="11">
    <source>
        <dbReference type="Proteomes" id="UP000321204"/>
    </source>
</evidence>
<keyword evidence="11" id="KW-1185">Reference proteome</keyword>
<dbReference type="OrthoDB" id="9768177at2"/>
<feature type="chain" id="PRO_5022779419" evidence="8">
    <location>
        <begin position="20"/>
        <end position="1085"/>
    </location>
</feature>
<dbReference type="Pfam" id="PF07715">
    <property type="entry name" value="Plug"/>
    <property type="match status" value="1"/>
</dbReference>
<dbReference type="InterPro" id="IPR037066">
    <property type="entry name" value="Plug_dom_sf"/>
</dbReference>
<dbReference type="NCBIfam" id="TIGR04057">
    <property type="entry name" value="SusC_RagA_signa"/>
    <property type="match status" value="1"/>
</dbReference>
<dbReference type="InterPro" id="IPR023996">
    <property type="entry name" value="TonB-dep_OMP_SusC/RagA"/>
</dbReference>
<evidence type="ECO:0000256" key="2">
    <source>
        <dbReference type="ARBA" id="ARBA00022448"/>
    </source>
</evidence>
<accession>A0A5B8UL06</accession>
<dbReference type="Gene3D" id="2.170.130.10">
    <property type="entry name" value="TonB-dependent receptor, plug domain"/>
    <property type="match status" value="1"/>
</dbReference>
<keyword evidence="2 7" id="KW-0813">Transport</keyword>
<evidence type="ECO:0000259" key="9">
    <source>
        <dbReference type="Pfam" id="PF07715"/>
    </source>
</evidence>
<dbReference type="Pfam" id="PF13715">
    <property type="entry name" value="CarbopepD_reg_2"/>
    <property type="match status" value="1"/>
</dbReference>
<feature type="domain" description="TonB-dependent receptor plug" evidence="9">
    <location>
        <begin position="116"/>
        <end position="219"/>
    </location>
</feature>
<keyword evidence="5 7" id="KW-0472">Membrane</keyword>
<dbReference type="InterPro" id="IPR023997">
    <property type="entry name" value="TonB-dep_OMP_SusC/RagA_CS"/>
</dbReference>
<dbReference type="InterPro" id="IPR039426">
    <property type="entry name" value="TonB-dep_rcpt-like"/>
</dbReference>
<dbReference type="PROSITE" id="PS52016">
    <property type="entry name" value="TONB_DEPENDENT_REC_3"/>
    <property type="match status" value="1"/>
</dbReference>
<keyword evidence="6 7" id="KW-0998">Cell outer membrane</keyword>
<dbReference type="AlphaFoldDB" id="A0A5B8UL06"/>
<name>A0A5B8UL06_9BACT</name>
<dbReference type="InterPro" id="IPR036942">
    <property type="entry name" value="Beta-barrel_TonB_sf"/>
</dbReference>
<dbReference type="NCBIfam" id="TIGR04056">
    <property type="entry name" value="OMP_RagA_SusC"/>
    <property type="match status" value="1"/>
</dbReference>
<dbReference type="SUPFAM" id="SSF49464">
    <property type="entry name" value="Carboxypeptidase regulatory domain-like"/>
    <property type="match status" value="1"/>
</dbReference>
<gene>
    <name evidence="10" type="ORF">FSB75_13510</name>
</gene>
<evidence type="ECO:0000256" key="6">
    <source>
        <dbReference type="ARBA" id="ARBA00023237"/>
    </source>
</evidence>
<dbReference type="EMBL" id="CP042433">
    <property type="protein sequence ID" value="QEC56869.1"/>
    <property type="molecule type" value="Genomic_DNA"/>
</dbReference>
<keyword evidence="3 7" id="KW-1134">Transmembrane beta strand</keyword>
<dbReference type="Gene3D" id="2.40.170.20">
    <property type="entry name" value="TonB-dependent receptor, beta-barrel domain"/>
    <property type="match status" value="1"/>
</dbReference>
<evidence type="ECO:0000256" key="8">
    <source>
        <dbReference type="SAM" id="SignalP"/>
    </source>
</evidence>
<evidence type="ECO:0000313" key="10">
    <source>
        <dbReference type="EMBL" id="QEC56869.1"/>
    </source>
</evidence>
<comment type="subcellular location">
    <subcellularLocation>
        <location evidence="1 7">Cell outer membrane</location>
        <topology evidence="1 7">Multi-pass membrane protein</topology>
    </subcellularLocation>
</comment>
<proteinExistence type="inferred from homology"/>
<organism evidence="10 11">
    <name type="scientific">Flavisolibacter ginsenosidimutans</name>
    <dbReference type="NCBI Taxonomy" id="661481"/>
    <lineage>
        <taxon>Bacteria</taxon>
        <taxon>Pseudomonadati</taxon>
        <taxon>Bacteroidota</taxon>
        <taxon>Chitinophagia</taxon>
        <taxon>Chitinophagales</taxon>
        <taxon>Chitinophagaceae</taxon>
        <taxon>Flavisolibacter</taxon>
    </lineage>
</organism>
<dbReference type="KEGG" id="fgg:FSB75_13510"/>
<protein>
    <submittedName>
        <fullName evidence="10">SusC/RagA family TonB-linked outer membrane protein</fullName>
    </submittedName>
</protein>
<evidence type="ECO:0000256" key="3">
    <source>
        <dbReference type="ARBA" id="ARBA00022452"/>
    </source>
</evidence>
<evidence type="ECO:0000256" key="7">
    <source>
        <dbReference type="PROSITE-ProRule" id="PRU01360"/>
    </source>
</evidence>
<dbReference type="Proteomes" id="UP000321204">
    <property type="component" value="Chromosome"/>
</dbReference>